<keyword evidence="1" id="KW-1133">Transmembrane helix</keyword>
<evidence type="ECO:0000256" key="1">
    <source>
        <dbReference type="SAM" id="Phobius"/>
    </source>
</evidence>
<accession>A0AA36CI74</accession>
<keyword evidence="1" id="KW-0472">Membrane</keyword>
<feature type="transmembrane region" description="Helical" evidence="1">
    <location>
        <begin position="42"/>
        <end position="61"/>
    </location>
</feature>
<proteinExistence type="predicted"/>
<gene>
    <name evidence="2" type="ORF">MSPICULIGERA_LOCUS7032</name>
</gene>
<feature type="non-terminal residue" evidence="2">
    <location>
        <position position="174"/>
    </location>
</feature>
<organism evidence="2 3">
    <name type="scientific">Mesorhabditis spiculigera</name>
    <dbReference type="NCBI Taxonomy" id="96644"/>
    <lineage>
        <taxon>Eukaryota</taxon>
        <taxon>Metazoa</taxon>
        <taxon>Ecdysozoa</taxon>
        <taxon>Nematoda</taxon>
        <taxon>Chromadorea</taxon>
        <taxon>Rhabditida</taxon>
        <taxon>Rhabditina</taxon>
        <taxon>Rhabditomorpha</taxon>
        <taxon>Rhabditoidea</taxon>
        <taxon>Rhabditidae</taxon>
        <taxon>Mesorhabditinae</taxon>
        <taxon>Mesorhabditis</taxon>
    </lineage>
</organism>
<name>A0AA36CI74_9BILA</name>
<sequence>MAFPMWLWRPNHRPKTPVHPDNYLCCGCCGCTVKCWFTFDALMGTFVLAVTIVMVILAIAAEPAILPFLLKDPLIYAWILWWVVIFFALRTIWTLKPSYMQAFMIVFFVAEIISLADTWLFWDHDHKPETKVRDTLGLIWGSFINYQYYRYVRDRQLEIEERQLLPEHAVTYRV</sequence>
<keyword evidence="3" id="KW-1185">Reference proteome</keyword>
<protein>
    <submittedName>
        <fullName evidence="2">Uncharacterized protein</fullName>
    </submittedName>
</protein>
<dbReference type="AlphaFoldDB" id="A0AA36CI74"/>
<evidence type="ECO:0000313" key="2">
    <source>
        <dbReference type="EMBL" id="CAJ0568515.1"/>
    </source>
</evidence>
<keyword evidence="1" id="KW-0812">Transmembrane</keyword>
<dbReference type="Proteomes" id="UP001177023">
    <property type="component" value="Unassembled WGS sequence"/>
</dbReference>
<comment type="caution">
    <text evidence="2">The sequence shown here is derived from an EMBL/GenBank/DDBJ whole genome shotgun (WGS) entry which is preliminary data.</text>
</comment>
<dbReference type="EMBL" id="CATQJA010001757">
    <property type="protein sequence ID" value="CAJ0568515.1"/>
    <property type="molecule type" value="Genomic_DNA"/>
</dbReference>
<reference evidence="2" key="1">
    <citation type="submission" date="2023-06" db="EMBL/GenBank/DDBJ databases">
        <authorList>
            <person name="Delattre M."/>
        </authorList>
    </citation>
    <scope>NUCLEOTIDE SEQUENCE</scope>
    <source>
        <strain evidence="2">AF72</strain>
    </source>
</reference>
<evidence type="ECO:0000313" key="3">
    <source>
        <dbReference type="Proteomes" id="UP001177023"/>
    </source>
</evidence>
<feature type="transmembrane region" description="Helical" evidence="1">
    <location>
        <begin position="73"/>
        <end position="93"/>
    </location>
</feature>
<feature type="transmembrane region" description="Helical" evidence="1">
    <location>
        <begin position="99"/>
        <end position="122"/>
    </location>
</feature>